<proteinExistence type="predicted"/>
<protein>
    <submittedName>
        <fullName evidence="2">Uncharacterized protein</fullName>
    </submittedName>
</protein>
<feature type="compositionally biased region" description="Acidic residues" evidence="1">
    <location>
        <begin position="280"/>
        <end position="308"/>
    </location>
</feature>
<reference evidence="2" key="1">
    <citation type="submission" date="2017-07" db="EMBL/GenBank/DDBJ databases">
        <title>Taro Niue Genome Assembly and Annotation.</title>
        <authorList>
            <person name="Atibalentja N."/>
            <person name="Keating K."/>
            <person name="Fields C.J."/>
        </authorList>
    </citation>
    <scope>NUCLEOTIDE SEQUENCE</scope>
    <source>
        <strain evidence="2">Niue_2</strain>
        <tissue evidence="2">Leaf</tissue>
    </source>
</reference>
<accession>A0A843VG64</accession>
<evidence type="ECO:0000256" key="1">
    <source>
        <dbReference type="SAM" id="MobiDB-lite"/>
    </source>
</evidence>
<evidence type="ECO:0000313" key="2">
    <source>
        <dbReference type="EMBL" id="MQL95641.1"/>
    </source>
</evidence>
<name>A0A843VG64_COLES</name>
<dbReference type="EMBL" id="NMUH01001815">
    <property type="protein sequence ID" value="MQL95641.1"/>
    <property type="molecule type" value="Genomic_DNA"/>
</dbReference>
<dbReference type="Proteomes" id="UP000652761">
    <property type="component" value="Unassembled WGS sequence"/>
</dbReference>
<evidence type="ECO:0000313" key="3">
    <source>
        <dbReference type="Proteomes" id="UP000652761"/>
    </source>
</evidence>
<comment type="caution">
    <text evidence="2">The sequence shown here is derived from an EMBL/GenBank/DDBJ whole genome shotgun (WGS) entry which is preliminary data.</text>
</comment>
<keyword evidence="3" id="KW-1185">Reference proteome</keyword>
<sequence length="333" mass="37213">MQKPRPEEPVSKKKFPTNVAEKKTHGYRRLPRGFGTGIRQAGAYAYAHFHNKRAELRRCAYLSPIREDSLESMISTTCERPGATRVTSDHTPHLINTPLRRERRRKDPKAPRTPARSFTDESDVPCGHRHEHTKGAKPRASVFKRLCFPSHVSRRAERDQNGNIKVFACHMAGIWGRYGALPANDEELAELAERPGAITRRRAAAAALAVAYGLEDVPTTQMTAVSANVVTAQGSGGNDDRSTGYGGGSSHYPFMPITDPSHTFHSASSSGHHITKEHVIEEDEEDEIDSQDDIDDNENMDERDDEPLFDIARVNNTEIEYEQDPPDIFTSDQ</sequence>
<feature type="region of interest" description="Disordered" evidence="1">
    <location>
        <begin position="279"/>
        <end position="309"/>
    </location>
</feature>
<feature type="region of interest" description="Disordered" evidence="1">
    <location>
        <begin position="231"/>
        <end position="252"/>
    </location>
</feature>
<dbReference type="AlphaFoldDB" id="A0A843VG64"/>
<gene>
    <name evidence="2" type="ORF">Taro_028314</name>
</gene>
<organism evidence="2 3">
    <name type="scientific">Colocasia esculenta</name>
    <name type="common">Wild taro</name>
    <name type="synonym">Arum esculentum</name>
    <dbReference type="NCBI Taxonomy" id="4460"/>
    <lineage>
        <taxon>Eukaryota</taxon>
        <taxon>Viridiplantae</taxon>
        <taxon>Streptophyta</taxon>
        <taxon>Embryophyta</taxon>
        <taxon>Tracheophyta</taxon>
        <taxon>Spermatophyta</taxon>
        <taxon>Magnoliopsida</taxon>
        <taxon>Liliopsida</taxon>
        <taxon>Araceae</taxon>
        <taxon>Aroideae</taxon>
        <taxon>Colocasieae</taxon>
        <taxon>Colocasia</taxon>
    </lineage>
</organism>
<feature type="compositionally biased region" description="Basic residues" evidence="1">
    <location>
        <begin position="127"/>
        <end position="137"/>
    </location>
</feature>
<feature type="region of interest" description="Disordered" evidence="1">
    <location>
        <begin position="79"/>
        <end position="137"/>
    </location>
</feature>